<reference evidence="1 2" key="1">
    <citation type="journal article" date="2019" name="Sci. Rep.">
        <title>Orb-weaving spider Araneus ventricosus genome elucidates the spidroin gene catalogue.</title>
        <authorList>
            <person name="Kono N."/>
            <person name="Nakamura H."/>
            <person name="Ohtoshi R."/>
            <person name="Moran D.A.P."/>
            <person name="Shinohara A."/>
            <person name="Yoshida Y."/>
            <person name="Fujiwara M."/>
            <person name="Mori M."/>
            <person name="Tomita M."/>
            <person name="Arakawa K."/>
        </authorList>
    </citation>
    <scope>NUCLEOTIDE SEQUENCE [LARGE SCALE GENOMIC DNA]</scope>
</reference>
<proteinExistence type="predicted"/>
<dbReference type="AlphaFoldDB" id="A0A4Y2F0Y1"/>
<protein>
    <submittedName>
        <fullName evidence="1">Uncharacterized protein</fullName>
    </submittedName>
</protein>
<sequence length="100" mass="11152">MQCRFFLNTIGGRVGLVVGPRPWGRRIPGSKPDSAKDLSCVGRLHAKSYVRGQTFSRWRGAEVWRGGCQLRHCPRHLPAAQNYEIGPKIALVLLQNSTLV</sequence>
<evidence type="ECO:0000313" key="2">
    <source>
        <dbReference type="Proteomes" id="UP000499080"/>
    </source>
</evidence>
<dbReference type="Proteomes" id="UP000499080">
    <property type="component" value="Unassembled WGS sequence"/>
</dbReference>
<comment type="caution">
    <text evidence="1">The sequence shown here is derived from an EMBL/GenBank/DDBJ whole genome shotgun (WGS) entry which is preliminary data.</text>
</comment>
<evidence type="ECO:0000313" key="1">
    <source>
        <dbReference type="EMBL" id="GBM33775.1"/>
    </source>
</evidence>
<gene>
    <name evidence="1" type="ORF">AVEN_183035_1</name>
</gene>
<dbReference type="EMBL" id="BGPR01000741">
    <property type="protein sequence ID" value="GBM33775.1"/>
    <property type="molecule type" value="Genomic_DNA"/>
</dbReference>
<accession>A0A4Y2F0Y1</accession>
<keyword evidence="2" id="KW-1185">Reference proteome</keyword>
<organism evidence="1 2">
    <name type="scientific">Araneus ventricosus</name>
    <name type="common">Orbweaver spider</name>
    <name type="synonym">Epeira ventricosa</name>
    <dbReference type="NCBI Taxonomy" id="182803"/>
    <lineage>
        <taxon>Eukaryota</taxon>
        <taxon>Metazoa</taxon>
        <taxon>Ecdysozoa</taxon>
        <taxon>Arthropoda</taxon>
        <taxon>Chelicerata</taxon>
        <taxon>Arachnida</taxon>
        <taxon>Araneae</taxon>
        <taxon>Araneomorphae</taxon>
        <taxon>Entelegynae</taxon>
        <taxon>Araneoidea</taxon>
        <taxon>Araneidae</taxon>
        <taxon>Araneus</taxon>
    </lineage>
</organism>
<name>A0A4Y2F0Y1_ARAVE</name>